<dbReference type="InterPro" id="IPR027417">
    <property type="entry name" value="P-loop_NTPase"/>
</dbReference>
<evidence type="ECO:0000256" key="4">
    <source>
        <dbReference type="SAM" id="MobiDB-lite"/>
    </source>
</evidence>
<dbReference type="SUPFAM" id="SSF52540">
    <property type="entry name" value="P-loop containing nucleoside triphosphate hydrolases"/>
    <property type="match status" value="1"/>
</dbReference>
<feature type="region of interest" description="Disordered" evidence="4">
    <location>
        <begin position="372"/>
        <end position="391"/>
    </location>
</feature>
<comment type="caution">
    <text evidence="6">The sequence shown here is derived from an EMBL/GenBank/DDBJ whole genome shotgun (WGS) entry which is preliminary data.</text>
</comment>
<dbReference type="InterPro" id="IPR047641">
    <property type="entry name" value="ABC_transpr_MalK/UgpC-like"/>
</dbReference>
<dbReference type="SMART" id="SM00382">
    <property type="entry name" value="AAA"/>
    <property type="match status" value="1"/>
</dbReference>
<organism evidence="6 7">
    <name type="scientific">Micromonospora rubida</name>
    <dbReference type="NCBI Taxonomy" id="2697657"/>
    <lineage>
        <taxon>Bacteria</taxon>
        <taxon>Bacillati</taxon>
        <taxon>Actinomycetota</taxon>
        <taxon>Actinomycetes</taxon>
        <taxon>Micromonosporales</taxon>
        <taxon>Micromonosporaceae</taxon>
        <taxon>Micromonospora</taxon>
    </lineage>
</organism>
<dbReference type="Pfam" id="PF08402">
    <property type="entry name" value="TOBE_2"/>
    <property type="match status" value="1"/>
</dbReference>
<dbReference type="Gene3D" id="3.40.50.300">
    <property type="entry name" value="P-loop containing nucleotide triphosphate hydrolases"/>
    <property type="match status" value="1"/>
</dbReference>
<dbReference type="InterPro" id="IPR013611">
    <property type="entry name" value="Transp-assoc_OB_typ2"/>
</dbReference>
<dbReference type="RefSeq" id="WP_396678467.1">
    <property type="nucleotide sequence ID" value="NZ_JBIRPU010000005.1"/>
</dbReference>
<sequence>MPNIELIGVDKSYVAGQYAVRDLHLTIPDGGFMCLLGPSGCGKTTTLRMIAGLEQPTRGDIRVGSRLLDSVGQGLFVPPEKRGMGLVFQSYALWPHMTVTRNVEFGLMMRKTPTAQRAQRAAEAMEMLHIGDYAARYPSQLSGGQQQRVALARMLAVDPEVMLLDEPLSNLDARLRLEMRAEIKRIHQRSHATVVLVTHDQLEAMTMATHVTVMNEGIVEQTGTPMEVYERPASVFVAQFVGSPPMNTMPFGSADVAGPGATVADYVAARVGRPPTDGTGGVRPEALNIAHADADVPDGVWRAPAVVDTVLPTGSAWTVQLRCHGEPLYVQSYRKIETTPGAEVTLWAAAADLHVFDADGRRMAGWDQFLREQRTGPRPAAGPAVASGSGR</sequence>
<gene>
    <name evidence="6" type="ORF">ACH4OY_11075</name>
</gene>
<evidence type="ECO:0000313" key="6">
    <source>
        <dbReference type="EMBL" id="MFI0793228.1"/>
    </source>
</evidence>
<dbReference type="InterPro" id="IPR017871">
    <property type="entry name" value="ABC_transporter-like_CS"/>
</dbReference>
<evidence type="ECO:0000256" key="2">
    <source>
        <dbReference type="ARBA" id="ARBA00022741"/>
    </source>
</evidence>
<keyword evidence="1" id="KW-0813">Transport</keyword>
<feature type="domain" description="ABC transporter" evidence="5">
    <location>
        <begin position="4"/>
        <end position="241"/>
    </location>
</feature>
<dbReference type="PROSITE" id="PS00211">
    <property type="entry name" value="ABC_TRANSPORTER_1"/>
    <property type="match status" value="1"/>
</dbReference>
<accession>A0ABW7SHR8</accession>
<evidence type="ECO:0000256" key="1">
    <source>
        <dbReference type="ARBA" id="ARBA00022448"/>
    </source>
</evidence>
<dbReference type="Proteomes" id="UP001611075">
    <property type="component" value="Unassembled WGS sequence"/>
</dbReference>
<keyword evidence="3 6" id="KW-0067">ATP-binding</keyword>
<dbReference type="GO" id="GO:0005524">
    <property type="term" value="F:ATP binding"/>
    <property type="evidence" value="ECO:0007669"/>
    <property type="project" value="UniProtKB-KW"/>
</dbReference>
<dbReference type="PANTHER" id="PTHR43875:SF1">
    <property type="entry name" value="OSMOPROTECTIVE COMPOUNDS UPTAKE ATP-BINDING PROTEIN GGTA"/>
    <property type="match status" value="1"/>
</dbReference>
<dbReference type="PANTHER" id="PTHR43875">
    <property type="entry name" value="MALTODEXTRIN IMPORT ATP-BINDING PROTEIN MSMX"/>
    <property type="match status" value="1"/>
</dbReference>
<dbReference type="Pfam" id="PF00005">
    <property type="entry name" value="ABC_tran"/>
    <property type="match status" value="1"/>
</dbReference>
<proteinExistence type="predicted"/>
<evidence type="ECO:0000259" key="5">
    <source>
        <dbReference type="PROSITE" id="PS50893"/>
    </source>
</evidence>
<reference evidence="6 7" key="1">
    <citation type="submission" date="2024-10" db="EMBL/GenBank/DDBJ databases">
        <title>The Natural Products Discovery Center: Release of the First 8490 Sequenced Strains for Exploring Actinobacteria Biosynthetic Diversity.</title>
        <authorList>
            <person name="Kalkreuter E."/>
            <person name="Kautsar S.A."/>
            <person name="Yang D."/>
            <person name="Bader C.D."/>
            <person name="Teijaro C.N."/>
            <person name="Fluegel L."/>
            <person name="Davis C.M."/>
            <person name="Simpson J.R."/>
            <person name="Lauterbach L."/>
            <person name="Steele A.D."/>
            <person name="Gui C."/>
            <person name="Meng S."/>
            <person name="Li G."/>
            <person name="Viehrig K."/>
            <person name="Ye F."/>
            <person name="Su P."/>
            <person name="Kiefer A.F."/>
            <person name="Nichols A."/>
            <person name="Cepeda A.J."/>
            <person name="Yan W."/>
            <person name="Fan B."/>
            <person name="Jiang Y."/>
            <person name="Adhikari A."/>
            <person name="Zheng C.-J."/>
            <person name="Schuster L."/>
            <person name="Cowan T.M."/>
            <person name="Smanski M.J."/>
            <person name="Chevrette M.G."/>
            <person name="De Carvalho L.P.S."/>
            <person name="Shen B."/>
        </authorList>
    </citation>
    <scope>NUCLEOTIDE SEQUENCE [LARGE SCALE GENOMIC DNA]</scope>
    <source>
        <strain evidence="6 7">NPDC021253</strain>
    </source>
</reference>
<keyword evidence="2" id="KW-0547">Nucleotide-binding</keyword>
<dbReference type="PROSITE" id="PS50893">
    <property type="entry name" value="ABC_TRANSPORTER_2"/>
    <property type="match status" value="1"/>
</dbReference>
<dbReference type="InterPro" id="IPR003593">
    <property type="entry name" value="AAA+_ATPase"/>
</dbReference>
<dbReference type="InterPro" id="IPR008995">
    <property type="entry name" value="Mo/tungstate-bd_C_term_dom"/>
</dbReference>
<protein>
    <submittedName>
        <fullName evidence="6">ABC transporter ATP-binding protein</fullName>
    </submittedName>
</protein>
<evidence type="ECO:0000256" key="3">
    <source>
        <dbReference type="ARBA" id="ARBA00022840"/>
    </source>
</evidence>
<dbReference type="InterPro" id="IPR003439">
    <property type="entry name" value="ABC_transporter-like_ATP-bd"/>
</dbReference>
<evidence type="ECO:0000313" key="7">
    <source>
        <dbReference type="Proteomes" id="UP001611075"/>
    </source>
</evidence>
<name>A0ABW7SHR8_9ACTN</name>
<feature type="compositionally biased region" description="Low complexity" evidence="4">
    <location>
        <begin position="376"/>
        <end position="391"/>
    </location>
</feature>
<dbReference type="Gene3D" id="2.40.50.100">
    <property type="match status" value="1"/>
</dbReference>
<keyword evidence="7" id="KW-1185">Reference proteome</keyword>
<dbReference type="EMBL" id="JBIRPU010000005">
    <property type="protein sequence ID" value="MFI0793228.1"/>
    <property type="molecule type" value="Genomic_DNA"/>
</dbReference>
<dbReference type="SUPFAM" id="SSF50331">
    <property type="entry name" value="MOP-like"/>
    <property type="match status" value="1"/>
</dbReference>